<accession>A0A6A7BVW0</accession>
<protein>
    <submittedName>
        <fullName evidence="1">Uncharacterized protein</fullName>
    </submittedName>
</protein>
<dbReference type="AlphaFoldDB" id="A0A6A7BVW0"/>
<evidence type="ECO:0000313" key="2">
    <source>
        <dbReference type="Proteomes" id="UP000799421"/>
    </source>
</evidence>
<dbReference type="EMBL" id="MU006002">
    <property type="protein sequence ID" value="KAF2858855.1"/>
    <property type="molecule type" value="Genomic_DNA"/>
</dbReference>
<sequence>MPPDHHGLQAGPEDLPYLHHMAGINAPAWFHYTNPGVHVQGYLPAVQMQYPAYGLGLQFNTFTQGNPAAASPYYAHQDSGTAPAMAGPCISAYVSQCIDQAIMRDSLAKQARANEAHSIDPRLLNESFQAIYWSVERGSGTGFG</sequence>
<gene>
    <name evidence="1" type="ORF">K470DRAFT_265773</name>
</gene>
<keyword evidence="2" id="KW-1185">Reference proteome</keyword>
<evidence type="ECO:0000313" key="1">
    <source>
        <dbReference type="EMBL" id="KAF2858855.1"/>
    </source>
</evidence>
<organism evidence="1 2">
    <name type="scientific">Piedraia hortae CBS 480.64</name>
    <dbReference type="NCBI Taxonomy" id="1314780"/>
    <lineage>
        <taxon>Eukaryota</taxon>
        <taxon>Fungi</taxon>
        <taxon>Dikarya</taxon>
        <taxon>Ascomycota</taxon>
        <taxon>Pezizomycotina</taxon>
        <taxon>Dothideomycetes</taxon>
        <taxon>Dothideomycetidae</taxon>
        <taxon>Capnodiales</taxon>
        <taxon>Piedraiaceae</taxon>
        <taxon>Piedraia</taxon>
    </lineage>
</organism>
<dbReference type="Proteomes" id="UP000799421">
    <property type="component" value="Unassembled WGS sequence"/>
</dbReference>
<reference evidence="1" key="1">
    <citation type="journal article" date="2020" name="Stud. Mycol.">
        <title>101 Dothideomycetes genomes: a test case for predicting lifestyles and emergence of pathogens.</title>
        <authorList>
            <person name="Haridas S."/>
            <person name="Albert R."/>
            <person name="Binder M."/>
            <person name="Bloem J."/>
            <person name="Labutti K."/>
            <person name="Salamov A."/>
            <person name="Andreopoulos B."/>
            <person name="Baker S."/>
            <person name="Barry K."/>
            <person name="Bills G."/>
            <person name="Bluhm B."/>
            <person name="Cannon C."/>
            <person name="Castanera R."/>
            <person name="Culley D."/>
            <person name="Daum C."/>
            <person name="Ezra D."/>
            <person name="Gonzalez J."/>
            <person name="Henrissat B."/>
            <person name="Kuo A."/>
            <person name="Liang C."/>
            <person name="Lipzen A."/>
            <person name="Lutzoni F."/>
            <person name="Magnuson J."/>
            <person name="Mondo S."/>
            <person name="Nolan M."/>
            <person name="Ohm R."/>
            <person name="Pangilinan J."/>
            <person name="Park H.-J."/>
            <person name="Ramirez L."/>
            <person name="Alfaro M."/>
            <person name="Sun H."/>
            <person name="Tritt A."/>
            <person name="Yoshinaga Y."/>
            <person name="Zwiers L.-H."/>
            <person name="Turgeon B."/>
            <person name="Goodwin S."/>
            <person name="Spatafora J."/>
            <person name="Crous P."/>
            <person name="Grigoriev I."/>
        </authorList>
    </citation>
    <scope>NUCLEOTIDE SEQUENCE</scope>
    <source>
        <strain evidence="1">CBS 480.64</strain>
    </source>
</reference>
<proteinExistence type="predicted"/>
<name>A0A6A7BVW0_9PEZI</name>